<feature type="compositionally biased region" description="Polar residues" evidence="1">
    <location>
        <begin position="64"/>
        <end position="89"/>
    </location>
</feature>
<organism evidence="2 3">
    <name type="scientific">Aspergillus ellipticus CBS 707.79</name>
    <dbReference type="NCBI Taxonomy" id="1448320"/>
    <lineage>
        <taxon>Eukaryota</taxon>
        <taxon>Fungi</taxon>
        <taxon>Dikarya</taxon>
        <taxon>Ascomycota</taxon>
        <taxon>Pezizomycotina</taxon>
        <taxon>Eurotiomycetes</taxon>
        <taxon>Eurotiomycetidae</taxon>
        <taxon>Eurotiales</taxon>
        <taxon>Aspergillaceae</taxon>
        <taxon>Aspergillus</taxon>
        <taxon>Aspergillus subgen. Circumdati</taxon>
    </lineage>
</organism>
<evidence type="ECO:0000313" key="2">
    <source>
        <dbReference type="EMBL" id="PYH88683.1"/>
    </source>
</evidence>
<reference evidence="2 3" key="1">
    <citation type="submission" date="2018-02" db="EMBL/GenBank/DDBJ databases">
        <title>The genomes of Aspergillus section Nigri reveals drivers in fungal speciation.</title>
        <authorList>
            <consortium name="DOE Joint Genome Institute"/>
            <person name="Vesth T.C."/>
            <person name="Nybo J."/>
            <person name="Theobald S."/>
            <person name="Brandl J."/>
            <person name="Frisvad J.C."/>
            <person name="Nielsen K.F."/>
            <person name="Lyhne E.K."/>
            <person name="Kogle M.E."/>
            <person name="Kuo A."/>
            <person name="Riley R."/>
            <person name="Clum A."/>
            <person name="Nolan M."/>
            <person name="Lipzen A."/>
            <person name="Salamov A."/>
            <person name="Henrissat B."/>
            <person name="Wiebenga A."/>
            <person name="De vries R.P."/>
            <person name="Grigoriev I.V."/>
            <person name="Mortensen U.H."/>
            <person name="Andersen M.R."/>
            <person name="Baker S.E."/>
        </authorList>
    </citation>
    <scope>NUCLEOTIDE SEQUENCE [LARGE SCALE GENOMIC DNA]</scope>
    <source>
        <strain evidence="2 3">CBS 707.79</strain>
    </source>
</reference>
<accession>A0A319DCC4</accession>
<dbReference type="EMBL" id="KZ826074">
    <property type="protein sequence ID" value="PYH88683.1"/>
    <property type="molecule type" value="Genomic_DNA"/>
</dbReference>
<keyword evidence="3" id="KW-1185">Reference proteome</keyword>
<feature type="compositionally biased region" description="Polar residues" evidence="1">
    <location>
        <begin position="114"/>
        <end position="125"/>
    </location>
</feature>
<feature type="compositionally biased region" description="Basic residues" evidence="1">
    <location>
        <begin position="126"/>
        <end position="135"/>
    </location>
</feature>
<proteinExistence type="predicted"/>
<sequence length="146" mass="16067">MRPLPIPAHVLRRAARGRRIDSILALSSIQPIGRLSELQGCHSIPRGHSIRPLNRPCTLINTPGVQGSLNSQRPGRQQGYKSPWTSTCNCNSCNHPDNSNRNNHPPSPREPPSTQRTVDPSQIASRNRKSHRIAKHIASATKSSAK</sequence>
<evidence type="ECO:0000256" key="1">
    <source>
        <dbReference type="SAM" id="MobiDB-lite"/>
    </source>
</evidence>
<evidence type="ECO:0000313" key="3">
    <source>
        <dbReference type="Proteomes" id="UP000247810"/>
    </source>
</evidence>
<gene>
    <name evidence="2" type="ORF">BO71DRAFT_435512</name>
</gene>
<dbReference type="Proteomes" id="UP000247810">
    <property type="component" value="Unassembled WGS sequence"/>
</dbReference>
<feature type="region of interest" description="Disordered" evidence="1">
    <location>
        <begin position="64"/>
        <end position="146"/>
    </location>
</feature>
<dbReference type="AlphaFoldDB" id="A0A319DCC4"/>
<protein>
    <submittedName>
        <fullName evidence="2">Uncharacterized protein</fullName>
    </submittedName>
</protein>
<name>A0A319DCC4_9EURO</name>
<dbReference type="VEuPathDB" id="FungiDB:BO71DRAFT_435512"/>
<feature type="compositionally biased region" description="Low complexity" evidence="1">
    <location>
        <begin position="92"/>
        <end position="104"/>
    </location>
</feature>